<comment type="caution">
    <text evidence="1">The sequence shown here is derived from an EMBL/GenBank/DDBJ whole genome shotgun (WGS) entry which is preliminary data.</text>
</comment>
<proteinExistence type="predicted"/>
<dbReference type="EMBL" id="JACOOL010000007">
    <property type="protein sequence ID" value="MBC5637417.1"/>
    <property type="molecule type" value="Genomic_DNA"/>
</dbReference>
<keyword evidence="2" id="KW-1185">Reference proteome</keyword>
<name>A0A923RKP4_9BACI</name>
<evidence type="ECO:0000313" key="2">
    <source>
        <dbReference type="Proteomes" id="UP000637359"/>
    </source>
</evidence>
<gene>
    <name evidence="1" type="ORF">H8S33_11430</name>
</gene>
<dbReference type="SUPFAM" id="SSF55008">
    <property type="entry name" value="HMA, heavy metal-associated domain"/>
    <property type="match status" value="1"/>
</dbReference>
<protein>
    <recommendedName>
        <fullName evidence="3">HMA domain-containing protein</fullName>
    </recommendedName>
</protein>
<dbReference type="InterPro" id="IPR036163">
    <property type="entry name" value="HMA_dom_sf"/>
</dbReference>
<dbReference type="Proteomes" id="UP000637359">
    <property type="component" value="Unassembled WGS sequence"/>
</dbReference>
<accession>A0A923RKP4</accession>
<dbReference type="AlphaFoldDB" id="A0A923RKP4"/>
<reference evidence="1" key="1">
    <citation type="submission" date="2020-08" db="EMBL/GenBank/DDBJ databases">
        <title>Genome public.</title>
        <authorList>
            <person name="Liu C."/>
            <person name="Sun Q."/>
        </authorList>
    </citation>
    <scope>NUCLEOTIDE SEQUENCE</scope>
    <source>
        <strain evidence="1">BX22</strain>
    </source>
</reference>
<dbReference type="Gene3D" id="3.30.70.100">
    <property type="match status" value="1"/>
</dbReference>
<evidence type="ECO:0008006" key="3">
    <source>
        <dbReference type="Google" id="ProtNLM"/>
    </source>
</evidence>
<dbReference type="GO" id="GO:0046872">
    <property type="term" value="F:metal ion binding"/>
    <property type="evidence" value="ECO:0007669"/>
    <property type="project" value="InterPro"/>
</dbReference>
<dbReference type="RefSeq" id="WP_186870121.1">
    <property type="nucleotide sequence ID" value="NZ_JACOOL010000007.1"/>
</dbReference>
<sequence length="69" mass="7919">MSEQTLYIKEAITKRGIDKVEQILNQLHGVERVLVDTSDGEVKVEFDDKAISKERIVMTLVEHDLTILH</sequence>
<organism evidence="1 2">
    <name type="scientific">Ornithinibacillus hominis</name>
    <dbReference type="NCBI Taxonomy" id="2763055"/>
    <lineage>
        <taxon>Bacteria</taxon>
        <taxon>Bacillati</taxon>
        <taxon>Bacillota</taxon>
        <taxon>Bacilli</taxon>
        <taxon>Bacillales</taxon>
        <taxon>Bacillaceae</taxon>
        <taxon>Ornithinibacillus</taxon>
    </lineage>
</organism>
<evidence type="ECO:0000313" key="1">
    <source>
        <dbReference type="EMBL" id="MBC5637417.1"/>
    </source>
</evidence>